<evidence type="ECO:0000256" key="1">
    <source>
        <dbReference type="SAM" id="MobiDB-lite"/>
    </source>
</evidence>
<feature type="compositionally biased region" description="Basic and acidic residues" evidence="1">
    <location>
        <begin position="50"/>
        <end position="69"/>
    </location>
</feature>
<dbReference type="AlphaFoldDB" id="A0A0B0IJN7"/>
<evidence type="ECO:0000313" key="3">
    <source>
        <dbReference type="EMBL" id="KHF40269.1"/>
    </source>
</evidence>
<proteinExistence type="predicted"/>
<keyword evidence="2" id="KW-0472">Membrane</keyword>
<organism evidence="3 4">
    <name type="scientific">Halalkalibacter okhensis</name>
    <dbReference type="NCBI Taxonomy" id="333138"/>
    <lineage>
        <taxon>Bacteria</taxon>
        <taxon>Bacillati</taxon>
        <taxon>Bacillota</taxon>
        <taxon>Bacilli</taxon>
        <taxon>Bacillales</taxon>
        <taxon>Bacillaceae</taxon>
        <taxon>Halalkalibacter</taxon>
    </lineage>
</organism>
<evidence type="ECO:0000313" key="4">
    <source>
        <dbReference type="Proteomes" id="UP000030832"/>
    </source>
</evidence>
<dbReference type="STRING" id="333138.LQ50_09710"/>
<dbReference type="RefSeq" id="WP_034628384.1">
    <property type="nucleotide sequence ID" value="NZ_JRJU01000010.1"/>
</dbReference>
<dbReference type="eggNOG" id="ENOG5030DC9">
    <property type="taxonomic scope" value="Bacteria"/>
</dbReference>
<keyword evidence="2" id="KW-0812">Transmembrane</keyword>
<dbReference type="Proteomes" id="UP000030832">
    <property type="component" value="Unassembled WGS sequence"/>
</dbReference>
<accession>A0A0B0IJN7</accession>
<keyword evidence="4" id="KW-1185">Reference proteome</keyword>
<reference evidence="3 4" key="1">
    <citation type="submission" date="2014-09" db="EMBL/GenBank/DDBJ databases">
        <title>Genome sequencing and annotation of Bacillus Okhensis strain Kh10-101T.</title>
        <authorList>
            <person name="Prakash J.S."/>
        </authorList>
    </citation>
    <scope>NUCLEOTIDE SEQUENCE [LARGE SCALE GENOMIC DNA]</scope>
    <source>
        <strain evidence="4">Kh10-101T</strain>
    </source>
</reference>
<gene>
    <name evidence="3" type="ORF">LQ50_09710</name>
</gene>
<protein>
    <submittedName>
        <fullName evidence="3">Uncharacterized protein</fullName>
    </submittedName>
</protein>
<dbReference type="EMBL" id="JRJU01000010">
    <property type="protein sequence ID" value="KHF40269.1"/>
    <property type="molecule type" value="Genomic_DNA"/>
</dbReference>
<keyword evidence="2" id="KW-1133">Transmembrane helix</keyword>
<sequence>MIKQLLLIFSAFAMFVTVWVFVLMQFNGKQGEEMFSVEVMYEEMEVEQNASREEQGDENEKNDLRQNNEWKESSLVKEIKEEVNETQVLNLRDFDFSDVSTPEGVPIQEILIKLKLD</sequence>
<dbReference type="OrthoDB" id="2933525at2"/>
<feature type="region of interest" description="Disordered" evidence="1">
    <location>
        <begin position="46"/>
        <end position="69"/>
    </location>
</feature>
<name>A0A0B0IJN7_9BACI</name>
<comment type="caution">
    <text evidence="3">The sequence shown here is derived from an EMBL/GenBank/DDBJ whole genome shotgun (WGS) entry which is preliminary data.</text>
</comment>
<evidence type="ECO:0000256" key="2">
    <source>
        <dbReference type="SAM" id="Phobius"/>
    </source>
</evidence>
<feature type="transmembrane region" description="Helical" evidence="2">
    <location>
        <begin position="6"/>
        <end position="26"/>
    </location>
</feature>